<reference evidence="1 2" key="1">
    <citation type="submission" date="2019-12" db="EMBL/GenBank/DDBJ databases">
        <authorList>
            <person name="Floudas D."/>
            <person name="Bentzer J."/>
            <person name="Ahren D."/>
            <person name="Johansson T."/>
            <person name="Persson P."/>
            <person name="Tunlid A."/>
        </authorList>
    </citation>
    <scope>NUCLEOTIDE SEQUENCE [LARGE SCALE GENOMIC DNA]</scope>
    <source>
        <strain evidence="1 2">CBS 102.39</strain>
    </source>
</reference>
<proteinExistence type="predicted"/>
<accession>A0A8H4R2I4</accession>
<sequence length="78" mass="8385">MSELVFAVRNDELASGYKRSGADTLSMAAFRSIHFTLVSESSVSSTMPPSPIPTSQSSQLRFVALTEDGVTLDDLPHP</sequence>
<keyword evidence="2" id="KW-1185">Reference proteome</keyword>
<evidence type="ECO:0000313" key="1">
    <source>
        <dbReference type="EMBL" id="KAF4621668.1"/>
    </source>
</evidence>
<organism evidence="1 2">
    <name type="scientific">Agrocybe pediades</name>
    <dbReference type="NCBI Taxonomy" id="84607"/>
    <lineage>
        <taxon>Eukaryota</taxon>
        <taxon>Fungi</taxon>
        <taxon>Dikarya</taxon>
        <taxon>Basidiomycota</taxon>
        <taxon>Agaricomycotina</taxon>
        <taxon>Agaricomycetes</taxon>
        <taxon>Agaricomycetidae</taxon>
        <taxon>Agaricales</taxon>
        <taxon>Agaricineae</taxon>
        <taxon>Strophariaceae</taxon>
        <taxon>Agrocybe</taxon>
    </lineage>
</organism>
<dbReference type="AlphaFoldDB" id="A0A8H4R2I4"/>
<gene>
    <name evidence="1" type="ORF">D9613_012827</name>
</gene>
<dbReference type="EMBL" id="JAACJL010000005">
    <property type="protein sequence ID" value="KAF4621668.1"/>
    <property type="molecule type" value="Genomic_DNA"/>
</dbReference>
<comment type="caution">
    <text evidence="1">The sequence shown here is derived from an EMBL/GenBank/DDBJ whole genome shotgun (WGS) entry which is preliminary data.</text>
</comment>
<dbReference type="Proteomes" id="UP000521872">
    <property type="component" value="Unassembled WGS sequence"/>
</dbReference>
<protein>
    <submittedName>
        <fullName evidence="1">Uncharacterized protein</fullName>
    </submittedName>
</protein>
<name>A0A8H4R2I4_9AGAR</name>
<evidence type="ECO:0000313" key="2">
    <source>
        <dbReference type="Proteomes" id="UP000521872"/>
    </source>
</evidence>